<proteinExistence type="predicted"/>
<name>A0A9D2IE26_9FIRM</name>
<feature type="transmembrane region" description="Helical" evidence="6">
    <location>
        <begin position="81"/>
        <end position="103"/>
    </location>
</feature>
<feature type="transmembrane region" description="Helical" evidence="6">
    <location>
        <begin position="7"/>
        <end position="26"/>
    </location>
</feature>
<dbReference type="PANTHER" id="PTHR33931">
    <property type="entry name" value="HOLIN-LIKE PROTEIN CIDA-RELATED"/>
    <property type="match status" value="1"/>
</dbReference>
<reference evidence="7" key="1">
    <citation type="journal article" date="2021" name="PeerJ">
        <title>Extensive microbial diversity within the chicken gut microbiome revealed by metagenomics and culture.</title>
        <authorList>
            <person name="Gilroy R."/>
            <person name="Ravi A."/>
            <person name="Getino M."/>
            <person name="Pursley I."/>
            <person name="Horton D.L."/>
            <person name="Alikhan N.F."/>
            <person name="Baker D."/>
            <person name="Gharbi K."/>
            <person name="Hall N."/>
            <person name="Watson M."/>
            <person name="Adriaenssens E.M."/>
            <person name="Foster-Nyarko E."/>
            <person name="Jarju S."/>
            <person name="Secka A."/>
            <person name="Antonio M."/>
            <person name="Oren A."/>
            <person name="Chaudhuri R.R."/>
            <person name="La Ragione R."/>
            <person name="Hildebrand F."/>
            <person name="Pallen M.J."/>
        </authorList>
    </citation>
    <scope>NUCLEOTIDE SEQUENCE</scope>
    <source>
        <strain evidence="7">CHK192-9172</strain>
    </source>
</reference>
<evidence type="ECO:0000256" key="2">
    <source>
        <dbReference type="ARBA" id="ARBA00022475"/>
    </source>
</evidence>
<comment type="caution">
    <text evidence="7">The sequence shown here is derived from an EMBL/GenBank/DDBJ whole genome shotgun (WGS) entry which is preliminary data.</text>
</comment>
<evidence type="ECO:0000256" key="3">
    <source>
        <dbReference type="ARBA" id="ARBA00022692"/>
    </source>
</evidence>
<organism evidence="7 8">
    <name type="scientific">Candidatus Eubacterium avistercoris</name>
    <dbReference type="NCBI Taxonomy" id="2838567"/>
    <lineage>
        <taxon>Bacteria</taxon>
        <taxon>Bacillati</taxon>
        <taxon>Bacillota</taxon>
        <taxon>Clostridia</taxon>
        <taxon>Eubacteriales</taxon>
        <taxon>Eubacteriaceae</taxon>
        <taxon>Eubacterium</taxon>
    </lineage>
</organism>
<evidence type="ECO:0000256" key="6">
    <source>
        <dbReference type="SAM" id="Phobius"/>
    </source>
</evidence>
<evidence type="ECO:0000313" key="7">
    <source>
        <dbReference type="EMBL" id="HIZ06354.1"/>
    </source>
</evidence>
<evidence type="ECO:0000313" key="8">
    <source>
        <dbReference type="Proteomes" id="UP000824024"/>
    </source>
</evidence>
<dbReference type="Proteomes" id="UP000824024">
    <property type="component" value="Unassembled WGS sequence"/>
</dbReference>
<keyword evidence="3 6" id="KW-0812">Transmembrane</keyword>
<dbReference type="EMBL" id="DXCH01000005">
    <property type="protein sequence ID" value="HIZ06354.1"/>
    <property type="molecule type" value="Genomic_DNA"/>
</dbReference>
<sequence>MKYLRQFGIIVLISLLGEILNVLIPFPIPGSVYGLVILLICLMTGILKVSDVRETAAFLIEIMPVMFVPAAVGLLDSWDQLAPVFIPVIVIVVCSTILVMGVTGKVTEVIIHREKRKKHE</sequence>
<feature type="transmembrane region" description="Helical" evidence="6">
    <location>
        <begin position="32"/>
        <end position="49"/>
    </location>
</feature>
<feature type="transmembrane region" description="Helical" evidence="6">
    <location>
        <begin position="56"/>
        <end position="75"/>
    </location>
</feature>
<keyword evidence="5 6" id="KW-0472">Membrane</keyword>
<dbReference type="Pfam" id="PF03788">
    <property type="entry name" value="LrgA"/>
    <property type="match status" value="1"/>
</dbReference>
<reference evidence="7" key="2">
    <citation type="submission" date="2021-04" db="EMBL/GenBank/DDBJ databases">
        <authorList>
            <person name="Gilroy R."/>
        </authorList>
    </citation>
    <scope>NUCLEOTIDE SEQUENCE</scope>
    <source>
        <strain evidence="7">CHK192-9172</strain>
    </source>
</reference>
<dbReference type="AlphaFoldDB" id="A0A9D2IE26"/>
<accession>A0A9D2IE26</accession>
<dbReference type="GO" id="GO:0005886">
    <property type="term" value="C:plasma membrane"/>
    <property type="evidence" value="ECO:0007669"/>
    <property type="project" value="UniProtKB-SubCell"/>
</dbReference>
<gene>
    <name evidence="7" type="ORF">IAA08_00285</name>
</gene>
<comment type="subcellular location">
    <subcellularLocation>
        <location evidence="1">Cell membrane</location>
        <topology evidence="1">Multi-pass membrane protein</topology>
    </subcellularLocation>
</comment>
<dbReference type="PANTHER" id="PTHR33931:SF2">
    <property type="entry name" value="HOLIN-LIKE PROTEIN CIDA"/>
    <property type="match status" value="1"/>
</dbReference>
<protein>
    <submittedName>
        <fullName evidence="7">CidA/LrgA family protein</fullName>
    </submittedName>
</protein>
<dbReference type="InterPro" id="IPR005538">
    <property type="entry name" value="LrgA/CidA"/>
</dbReference>
<keyword evidence="4 6" id="KW-1133">Transmembrane helix</keyword>
<keyword evidence="2" id="KW-1003">Cell membrane</keyword>
<evidence type="ECO:0000256" key="4">
    <source>
        <dbReference type="ARBA" id="ARBA00022989"/>
    </source>
</evidence>
<evidence type="ECO:0000256" key="1">
    <source>
        <dbReference type="ARBA" id="ARBA00004651"/>
    </source>
</evidence>
<evidence type="ECO:0000256" key="5">
    <source>
        <dbReference type="ARBA" id="ARBA00023136"/>
    </source>
</evidence>